<dbReference type="InterPro" id="IPR003439">
    <property type="entry name" value="ABC_transporter-like_ATP-bd"/>
</dbReference>
<dbReference type="GO" id="GO:0005886">
    <property type="term" value="C:plasma membrane"/>
    <property type="evidence" value="ECO:0007669"/>
    <property type="project" value="TreeGrafter"/>
</dbReference>
<dbReference type="SMART" id="SM00382">
    <property type="entry name" value="AAA"/>
    <property type="match status" value="1"/>
</dbReference>
<gene>
    <name evidence="5" type="ORF">ND2E_4197</name>
</gene>
<dbReference type="InterPro" id="IPR017911">
    <property type="entry name" value="MacB-like_ATP-bd"/>
</dbReference>
<feature type="domain" description="ABC transporter" evidence="4">
    <location>
        <begin position="3"/>
        <end position="228"/>
    </location>
</feature>
<protein>
    <submittedName>
        <fullName evidence="5">Phosphonate-transporting ATPase</fullName>
        <ecNumber evidence="5">3.6.3.28</ecNumber>
    </submittedName>
</protein>
<comment type="caution">
    <text evidence="5">The sequence shown here is derived from an EMBL/GenBank/DDBJ whole genome shotgun (WGS) entry which is preliminary data.</text>
</comment>
<dbReference type="InterPro" id="IPR003593">
    <property type="entry name" value="AAA+_ATPase"/>
</dbReference>
<accession>A0A099KDB1</accession>
<dbReference type="Gene3D" id="3.40.50.300">
    <property type="entry name" value="P-loop containing nucleotide triphosphate hydrolases"/>
    <property type="match status" value="1"/>
</dbReference>
<dbReference type="GO" id="GO:0005524">
    <property type="term" value="F:ATP binding"/>
    <property type="evidence" value="ECO:0007669"/>
    <property type="project" value="UniProtKB-KW"/>
</dbReference>
<dbReference type="Pfam" id="PF00005">
    <property type="entry name" value="ABC_tran"/>
    <property type="match status" value="1"/>
</dbReference>
<sequence>MAINLSNVHFSYPEHPKSPVLNIQSWSLTKGEHAFIYGPSGCGKSTLLSILNGLLCSNEGNVTVLDQRLDKMSRRQRDAFRAKHIGYVFQQFNLIPYLNAIDNIRLAHYFGKSVSTSSLNKEITALLTTLNMPEKDWKKPVRTLSIGQQQRIAITRALINKPTLFIADEPTSSLDKGNTDSFMALLMSVIKKYGITLLFVSHDMSLSQYFNRVESFTDINSEEAFQYAN</sequence>
<dbReference type="PANTHER" id="PTHR24220">
    <property type="entry name" value="IMPORT ATP-BINDING PROTEIN"/>
    <property type="match status" value="1"/>
</dbReference>
<dbReference type="InterPro" id="IPR015854">
    <property type="entry name" value="ABC_transpr_LolD-like"/>
</dbReference>
<evidence type="ECO:0000256" key="3">
    <source>
        <dbReference type="ARBA" id="ARBA00022840"/>
    </source>
</evidence>
<keyword evidence="3" id="KW-0067">ATP-binding</keyword>
<dbReference type="PANTHER" id="PTHR24220:SF611">
    <property type="entry name" value="ATP-BINDING COMPONENT OF ABC TRANSPORTER-RELATED"/>
    <property type="match status" value="1"/>
</dbReference>
<keyword evidence="1" id="KW-0813">Transport</keyword>
<dbReference type="GO" id="GO:0016887">
    <property type="term" value="F:ATP hydrolysis activity"/>
    <property type="evidence" value="ECO:0007669"/>
    <property type="project" value="InterPro"/>
</dbReference>
<dbReference type="RefSeq" id="WP_033095159.1">
    <property type="nucleotide sequence ID" value="NZ_JQED01000047.1"/>
</dbReference>
<evidence type="ECO:0000256" key="1">
    <source>
        <dbReference type="ARBA" id="ARBA00022448"/>
    </source>
</evidence>
<dbReference type="CDD" id="cd03255">
    <property type="entry name" value="ABC_MJ0796_LolCDE_FtsE"/>
    <property type="match status" value="1"/>
</dbReference>
<proteinExistence type="predicted"/>
<keyword evidence="5" id="KW-0378">Hydrolase</keyword>
<evidence type="ECO:0000313" key="5">
    <source>
        <dbReference type="EMBL" id="KGJ88361.1"/>
    </source>
</evidence>
<dbReference type="OrthoDB" id="9802264at2"/>
<keyword evidence="2" id="KW-0547">Nucleotide-binding</keyword>
<name>A0A099KDB1_COLPS</name>
<organism evidence="5 6">
    <name type="scientific">Colwellia psychrerythraea</name>
    <name type="common">Vibrio psychroerythus</name>
    <dbReference type="NCBI Taxonomy" id="28229"/>
    <lineage>
        <taxon>Bacteria</taxon>
        <taxon>Pseudomonadati</taxon>
        <taxon>Pseudomonadota</taxon>
        <taxon>Gammaproteobacteria</taxon>
        <taxon>Alteromonadales</taxon>
        <taxon>Colwelliaceae</taxon>
        <taxon>Colwellia</taxon>
    </lineage>
</organism>
<dbReference type="GO" id="GO:0022857">
    <property type="term" value="F:transmembrane transporter activity"/>
    <property type="evidence" value="ECO:0007669"/>
    <property type="project" value="TreeGrafter"/>
</dbReference>
<dbReference type="Proteomes" id="UP000029843">
    <property type="component" value="Unassembled WGS sequence"/>
</dbReference>
<dbReference type="AlphaFoldDB" id="A0A099KDB1"/>
<dbReference type="InterPro" id="IPR027417">
    <property type="entry name" value="P-loop_NTPase"/>
</dbReference>
<dbReference type="EMBL" id="JQED01000047">
    <property type="protein sequence ID" value="KGJ88361.1"/>
    <property type="molecule type" value="Genomic_DNA"/>
</dbReference>
<dbReference type="PROSITE" id="PS50893">
    <property type="entry name" value="ABC_TRANSPORTER_2"/>
    <property type="match status" value="1"/>
</dbReference>
<dbReference type="EC" id="3.6.3.28" evidence="5"/>
<evidence type="ECO:0000313" key="6">
    <source>
        <dbReference type="Proteomes" id="UP000029843"/>
    </source>
</evidence>
<dbReference type="PATRIC" id="fig|28229.4.peg.3543"/>
<dbReference type="SUPFAM" id="SSF52540">
    <property type="entry name" value="P-loop containing nucleoside triphosphate hydrolases"/>
    <property type="match status" value="1"/>
</dbReference>
<reference evidence="5 6" key="1">
    <citation type="submission" date="2014-08" db="EMBL/GenBank/DDBJ databases">
        <title>Genomic and Phenotypic Diversity of Colwellia psychrerythraea strains from Disparate Marine Basins.</title>
        <authorList>
            <person name="Techtmann S.M."/>
            <person name="Stelling S.C."/>
            <person name="Utturkar S.M."/>
            <person name="Alshibli N."/>
            <person name="Harris A."/>
            <person name="Brown S.D."/>
            <person name="Hazen T.C."/>
        </authorList>
    </citation>
    <scope>NUCLEOTIDE SEQUENCE [LARGE SCALE GENOMIC DNA]</scope>
    <source>
        <strain evidence="5 6">ND2E</strain>
    </source>
</reference>
<evidence type="ECO:0000256" key="2">
    <source>
        <dbReference type="ARBA" id="ARBA00022741"/>
    </source>
</evidence>
<evidence type="ECO:0000259" key="4">
    <source>
        <dbReference type="PROSITE" id="PS50893"/>
    </source>
</evidence>